<dbReference type="EC" id="3.4.21.12" evidence="9"/>
<keyword evidence="6" id="KW-0472">Membrane</keyword>
<dbReference type="Gene3D" id="3.40.50.200">
    <property type="entry name" value="Peptidase S8/S53 domain"/>
    <property type="match status" value="1"/>
</dbReference>
<dbReference type="RefSeq" id="XP_005707729.1">
    <property type="nucleotide sequence ID" value="XM_005707672.1"/>
</dbReference>
<comment type="similarity">
    <text evidence="1 5">Belongs to the peptidase S8 family.</text>
</comment>
<protein>
    <submittedName>
        <fullName evidence="9">Membrane-bound transcription factor protease, site 1</fullName>
        <ecNumber evidence="9">3.4.21.12</ecNumber>
    </submittedName>
</protein>
<name>M2Y5S6_GALSU</name>
<dbReference type="PROSITE" id="PS00137">
    <property type="entry name" value="SUBTILASE_HIS"/>
    <property type="match status" value="1"/>
</dbReference>
<dbReference type="InterPro" id="IPR022398">
    <property type="entry name" value="Peptidase_S8_His-AS"/>
</dbReference>
<dbReference type="SUPFAM" id="SSF52743">
    <property type="entry name" value="Subtilisin-like"/>
    <property type="match status" value="1"/>
</dbReference>
<dbReference type="OrthoDB" id="3715at2759"/>
<keyword evidence="6" id="KW-1133">Transmembrane helix</keyword>
<evidence type="ECO:0000259" key="7">
    <source>
        <dbReference type="Pfam" id="PF00082"/>
    </source>
</evidence>
<dbReference type="Gramene" id="EME31209">
    <property type="protein sequence ID" value="EME31209"/>
    <property type="gene ID" value="Gasu_14550"/>
</dbReference>
<dbReference type="STRING" id="130081.M2Y5S6"/>
<accession>M2Y5S6</accession>
<dbReference type="InterPro" id="IPR015500">
    <property type="entry name" value="Peptidase_S8_subtilisin-rel"/>
</dbReference>
<dbReference type="AlphaFoldDB" id="M2Y5S6"/>
<keyword evidence="6" id="KW-0812">Transmembrane</keyword>
<dbReference type="Proteomes" id="UP000030680">
    <property type="component" value="Unassembled WGS sequence"/>
</dbReference>
<evidence type="ECO:0000256" key="1">
    <source>
        <dbReference type="ARBA" id="ARBA00011073"/>
    </source>
</evidence>
<evidence type="ECO:0000256" key="6">
    <source>
        <dbReference type="SAM" id="Phobius"/>
    </source>
</evidence>
<keyword evidence="10" id="KW-1185">Reference proteome</keyword>
<feature type="domain" description="MBTPS1 fourth" evidence="8">
    <location>
        <begin position="598"/>
        <end position="910"/>
    </location>
</feature>
<dbReference type="GeneID" id="17089875"/>
<keyword evidence="4 5" id="KW-0720">Serine protease</keyword>
<feature type="transmembrane region" description="Helical" evidence="6">
    <location>
        <begin position="30"/>
        <end position="48"/>
    </location>
</feature>
<organism evidence="9 10">
    <name type="scientific">Galdieria sulphuraria</name>
    <name type="common">Red alga</name>
    <dbReference type="NCBI Taxonomy" id="130081"/>
    <lineage>
        <taxon>Eukaryota</taxon>
        <taxon>Rhodophyta</taxon>
        <taxon>Bangiophyceae</taxon>
        <taxon>Galdieriales</taxon>
        <taxon>Galdieriaceae</taxon>
        <taxon>Galdieria</taxon>
    </lineage>
</organism>
<gene>
    <name evidence="9" type="ORF">Gasu_14550</name>
</gene>
<evidence type="ECO:0000259" key="8">
    <source>
        <dbReference type="Pfam" id="PF23090"/>
    </source>
</evidence>
<evidence type="ECO:0000313" key="10">
    <source>
        <dbReference type="Proteomes" id="UP000030680"/>
    </source>
</evidence>
<evidence type="ECO:0000256" key="3">
    <source>
        <dbReference type="ARBA" id="ARBA00022801"/>
    </source>
</evidence>
<dbReference type="Pfam" id="PF00082">
    <property type="entry name" value="Peptidase_S8"/>
    <property type="match status" value="1"/>
</dbReference>
<dbReference type="KEGG" id="gsl:Gasu_14550"/>
<dbReference type="InterPro" id="IPR000209">
    <property type="entry name" value="Peptidase_S8/S53_dom"/>
</dbReference>
<dbReference type="eggNOG" id="KOG4266">
    <property type="taxonomic scope" value="Eukaryota"/>
</dbReference>
<dbReference type="InterPro" id="IPR050131">
    <property type="entry name" value="Peptidase_S8_subtilisin-like"/>
</dbReference>
<dbReference type="OMA" id="HEPKNED"/>
<dbReference type="GO" id="GO:0004252">
    <property type="term" value="F:serine-type endopeptidase activity"/>
    <property type="evidence" value="ECO:0007669"/>
    <property type="project" value="UniProtKB-UniRule"/>
</dbReference>
<keyword evidence="3 5" id="KW-0378">Hydrolase</keyword>
<dbReference type="PANTHER" id="PTHR43806">
    <property type="entry name" value="PEPTIDASE S8"/>
    <property type="match status" value="1"/>
</dbReference>
<evidence type="ECO:0000313" key="9">
    <source>
        <dbReference type="EMBL" id="EME31209.1"/>
    </source>
</evidence>
<dbReference type="InterPro" id="IPR057032">
    <property type="entry name" value="MBTPS1_4th"/>
</dbReference>
<feature type="domain" description="Peptidase S8/S53" evidence="7">
    <location>
        <begin position="117"/>
        <end position="382"/>
    </location>
</feature>
<dbReference type="PANTHER" id="PTHR43806:SF7">
    <property type="entry name" value="MEMBRANE-BOUND TRANSCRIPTION FACTOR SITE-1 PROTEASE"/>
    <property type="match status" value="1"/>
</dbReference>
<feature type="active site" description="Charge relay system" evidence="5">
    <location>
        <position position="126"/>
    </location>
</feature>
<reference evidence="10" key="1">
    <citation type="journal article" date="2013" name="Science">
        <title>Gene transfer from bacteria and archaea facilitated evolution of an extremophilic eukaryote.</title>
        <authorList>
            <person name="Schonknecht G."/>
            <person name="Chen W.H."/>
            <person name="Ternes C.M."/>
            <person name="Barbier G.G."/>
            <person name="Shrestha R.P."/>
            <person name="Stanke M."/>
            <person name="Brautigam A."/>
            <person name="Baker B.J."/>
            <person name="Banfield J.F."/>
            <person name="Garavito R.M."/>
            <person name="Carr K."/>
            <person name="Wilkerson C."/>
            <person name="Rensing S.A."/>
            <person name="Gagneul D."/>
            <person name="Dickenson N.E."/>
            <person name="Oesterhelt C."/>
            <person name="Lercher M.J."/>
            <person name="Weber A.P."/>
        </authorList>
    </citation>
    <scope>NUCLEOTIDE SEQUENCE [LARGE SCALE GENOMIC DNA]</scope>
    <source>
        <strain evidence="10">074W</strain>
    </source>
</reference>
<evidence type="ECO:0000256" key="4">
    <source>
        <dbReference type="ARBA" id="ARBA00022825"/>
    </source>
</evidence>
<evidence type="ECO:0000256" key="5">
    <source>
        <dbReference type="PROSITE-ProRule" id="PRU01240"/>
    </source>
</evidence>
<keyword evidence="2 5" id="KW-0645">Protease</keyword>
<dbReference type="Pfam" id="PF23090">
    <property type="entry name" value="MBTPS1_4th"/>
    <property type="match status" value="1"/>
</dbReference>
<dbReference type="GO" id="GO:0005794">
    <property type="term" value="C:Golgi apparatus"/>
    <property type="evidence" value="ECO:0007669"/>
    <property type="project" value="TreeGrafter"/>
</dbReference>
<dbReference type="PRINTS" id="PR00723">
    <property type="entry name" value="SUBTILISIN"/>
</dbReference>
<proteinExistence type="inferred from homology"/>
<dbReference type="InterPro" id="IPR036852">
    <property type="entry name" value="Peptidase_S8/S53_dom_sf"/>
</dbReference>
<dbReference type="EMBL" id="KB454493">
    <property type="protein sequence ID" value="EME31209.1"/>
    <property type="molecule type" value="Genomic_DNA"/>
</dbReference>
<dbReference type="GO" id="GO:0006508">
    <property type="term" value="P:proteolysis"/>
    <property type="evidence" value="ECO:0007669"/>
    <property type="project" value="UniProtKB-KW"/>
</dbReference>
<feature type="active site" description="Charge relay system" evidence="5">
    <location>
        <position position="364"/>
    </location>
</feature>
<dbReference type="PROSITE" id="PS51892">
    <property type="entry name" value="SUBTILASE"/>
    <property type="match status" value="1"/>
</dbReference>
<feature type="active site" description="Charge relay system" evidence="5">
    <location>
        <position position="157"/>
    </location>
</feature>
<evidence type="ECO:0000256" key="2">
    <source>
        <dbReference type="ARBA" id="ARBA00022670"/>
    </source>
</evidence>
<sequence length="960" mass="108201">MGMFPKDLVQLALHCTISTLITISVFSKKLMAKVALIILGILCLVKVFTTGNKKCIDCGSSGAYNNSNTLSVDNTTRYLGSAYRLSQRVDVSYLSFGQAKRIVDDEIRNFWNKYSRGDGIRVAILDSGVEASQLDSLRVIRMIDWTSDQDNYDYLGHGTHIASILGSSDKDCPGVAPAVELFIHKIMNRDGLTYTSWILDALNDVLLSNVHIICMSIGGGDYEDQPLIDKASISIREVVANGVVILTAAGNDGPLFGTHSHPSSMKEAISIGAVDSRHKIASFSSRGMTLEEQQFRKIVDDSSLLLMNHSYNKITADSLSLEQFLEYTQIIGRPKPDVLVEAVTIASSGLKSKTGNCVGLSGTSYGVPILAGYLSLLFSAIPFEYRLFYMNLAGVRYILGESCIPLSNNSIYEQGMGLFEFGLAKKRIIASLESIHLSRNNRFSKPFHRNNIGIEASVYPFRLLFNSSFESCSFWWPHCIFDSDGEAKPPLSLQLNLVICFPLSPIFSVKAIKYVSESGEKPLWDVKELSSFWPFVGILNLFIAFPHTTDLNDMSLGNNNNNMRRIRGKFCITLTSYASEMKLSTLVHLDWSVHQKEKRKIILWDAFHQISYPIPFVPTDDIQHSQLLLDRFGDLPFTNFRNLYQRFTSGPFDMKTFSYPWTTLEKIWNENNCSDDLITALFCVDPEDWLEDEEIDAVDRLVFHHGLSLLLVAEWFNEETMNDLRYWDASTSRWWSPVVGGANMQGINSLGRRFGFLFGDVVFDASLCTSYEREQASDYSTQDDPCNGTHSISFQSGNGFYFVQEGSQILFAHNKKDIRRIWSQDDRNDFDSAMESIPILSQEQGNYTSLENVTCEIILEQDLPVFLYRRHGKGNLIVYGDSNCLDSSLSEDSSSCIEDLYQVVRLVTSQLNLSLIFPHVEYIHRNTCFPSAGKMSMNSWNGTLLEPHSYHWTRRRSSSL</sequence>